<keyword evidence="3" id="KW-1185">Reference proteome</keyword>
<feature type="region of interest" description="Disordered" evidence="1">
    <location>
        <begin position="66"/>
        <end position="98"/>
    </location>
</feature>
<proteinExistence type="predicted"/>
<protein>
    <submittedName>
        <fullName evidence="2">Uncharacterized protein</fullName>
    </submittedName>
</protein>
<feature type="region of interest" description="Disordered" evidence="1">
    <location>
        <begin position="280"/>
        <end position="350"/>
    </location>
</feature>
<feature type="region of interest" description="Disordered" evidence="1">
    <location>
        <begin position="529"/>
        <end position="595"/>
    </location>
</feature>
<feature type="compositionally biased region" description="Polar residues" evidence="1">
    <location>
        <begin position="373"/>
        <end position="386"/>
    </location>
</feature>
<gene>
    <name evidence="2" type="ORF">CspeluHIS016_0208760</name>
</gene>
<sequence length="595" mass="64155">MSPSTRASSDDFVLQTPEPTPDTHLLDGSCIEHLAIPTPQSEMLHDPALPPRAWPDVPDLVVMKQRGRHTHSRSLSRSHLRLPFPTNVPSSSPTRLPHEDETAASEWLHLSNFSVDIHPGLRRANSENKASWPVDGTLAPELVPRAGTSLRRTRSSVARPERTRDPEPPLPHLAPGAVPNHSIPAQPQKAGARSVPNRAPIPLDWCPAPPLLDLDNQLAMTYAANVAVRRRVLSVSQAPTLHPTARDTHRRSASLGGDLVFSPPTRHLQSLVMAQCTPTRAPQLSASMPFTIPTRRAPPPPILVPRPPPPPPKSSPPTPPKTVSVHPKLPPPSRSFPLPPPGPPPKVPLPPLPLQLAPSAFLCEAAPVPPTTSPMSRPTLPASTSAVVGPRVEPSQLCSPSLGPDSAYARYRARARAKTLATYLPSRCEAAQATKARESMCETVEATKTHESLAETIAAIREAEEWDWPIPPSVRRPSPPTPIADRPKPQGRVERVERAPDALRRVESYAPLDHVPMHPFAAARYDGTYTQPRRGSTASLAAQHSGSSGSGSEGLRTPDECTSPQFALVRGPGGLVIKPVGPPVDRPGRRYGTPF</sequence>
<feature type="region of interest" description="Disordered" evidence="1">
    <location>
        <begin position="145"/>
        <end position="195"/>
    </location>
</feature>
<evidence type="ECO:0000313" key="2">
    <source>
        <dbReference type="EMBL" id="GMK55820.1"/>
    </source>
</evidence>
<feature type="compositionally biased region" description="Basic and acidic residues" evidence="1">
    <location>
        <begin position="485"/>
        <end position="500"/>
    </location>
</feature>
<evidence type="ECO:0000256" key="1">
    <source>
        <dbReference type="SAM" id="MobiDB-lite"/>
    </source>
</evidence>
<comment type="caution">
    <text evidence="2">The sequence shown here is derived from an EMBL/GenBank/DDBJ whole genome shotgun (WGS) entry which is preliminary data.</text>
</comment>
<reference evidence="2" key="2">
    <citation type="submission" date="2023-06" db="EMBL/GenBank/DDBJ databases">
        <authorList>
            <person name="Kobayashi Y."/>
            <person name="Kayamori A."/>
            <person name="Aoki K."/>
            <person name="Shiwa Y."/>
            <person name="Fujita N."/>
            <person name="Sugita T."/>
            <person name="Iwasaki W."/>
            <person name="Tanaka N."/>
            <person name="Takashima M."/>
        </authorList>
    </citation>
    <scope>NUCLEOTIDE SEQUENCE</scope>
    <source>
        <strain evidence="2">HIS016</strain>
    </source>
</reference>
<dbReference type="EMBL" id="BTCM01000002">
    <property type="protein sequence ID" value="GMK55820.1"/>
    <property type="molecule type" value="Genomic_DNA"/>
</dbReference>
<feature type="region of interest" description="Disordered" evidence="1">
    <location>
        <begin position="469"/>
        <end position="500"/>
    </location>
</feature>
<accession>A0AAD3YAA6</accession>
<feature type="compositionally biased region" description="Pro residues" evidence="1">
    <location>
        <begin position="469"/>
        <end position="482"/>
    </location>
</feature>
<dbReference type="Proteomes" id="UP001222932">
    <property type="component" value="Unassembled WGS sequence"/>
</dbReference>
<feature type="compositionally biased region" description="Polar residues" evidence="1">
    <location>
        <begin position="529"/>
        <end position="544"/>
    </location>
</feature>
<feature type="compositionally biased region" description="Pro residues" evidence="1">
    <location>
        <begin position="296"/>
        <end position="320"/>
    </location>
</feature>
<organism evidence="2 3">
    <name type="scientific">Cutaneotrichosporon spelunceum</name>
    <dbReference type="NCBI Taxonomy" id="1672016"/>
    <lineage>
        <taxon>Eukaryota</taxon>
        <taxon>Fungi</taxon>
        <taxon>Dikarya</taxon>
        <taxon>Basidiomycota</taxon>
        <taxon>Agaricomycotina</taxon>
        <taxon>Tremellomycetes</taxon>
        <taxon>Trichosporonales</taxon>
        <taxon>Trichosporonaceae</taxon>
        <taxon>Cutaneotrichosporon</taxon>
    </lineage>
</organism>
<feature type="region of interest" description="Disordered" evidence="1">
    <location>
        <begin position="369"/>
        <end position="399"/>
    </location>
</feature>
<reference evidence="2" key="1">
    <citation type="journal article" date="2023" name="BMC Genomics">
        <title>Chromosome-level genome assemblies of Cutaneotrichosporon spp. (Trichosporonales, Basidiomycota) reveal imbalanced evolution between nucleotide sequences and chromosome synteny.</title>
        <authorList>
            <person name="Kobayashi Y."/>
            <person name="Kayamori A."/>
            <person name="Aoki K."/>
            <person name="Shiwa Y."/>
            <person name="Matsutani M."/>
            <person name="Fujita N."/>
            <person name="Sugita T."/>
            <person name="Iwasaki W."/>
            <person name="Tanaka N."/>
            <person name="Takashima M."/>
        </authorList>
    </citation>
    <scope>NUCLEOTIDE SEQUENCE</scope>
    <source>
        <strain evidence="2">HIS016</strain>
    </source>
</reference>
<feature type="region of interest" description="Disordered" evidence="1">
    <location>
        <begin position="1"/>
        <end position="26"/>
    </location>
</feature>
<name>A0AAD3YAA6_9TREE</name>
<feature type="compositionally biased region" description="Basic residues" evidence="1">
    <location>
        <begin position="66"/>
        <end position="80"/>
    </location>
</feature>
<feature type="compositionally biased region" description="Pro residues" evidence="1">
    <location>
        <begin position="328"/>
        <end position="350"/>
    </location>
</feature>
<dbReference type="AlphaFoldDB" id="A0AAD3YAA6"/>
<evidence type="ECO:0000313" key="3">
    <source>
        <dbReference type="Proteomes" id="UP001222932"/>
    </source>
</evidence>